<evidence type="ECO:0000313" key="9">
    <source>
        <dbReference type="Proteomes" id="UP000038830"/>
    </source>
</evidence>
<comment type="subcellular location">
    <subcellularLocation>
        <location evidence="1">Endoplasmic reticulum membrane</location>
        <topology evidence="1">Multi-pass membrane protein</topology>
    </subcellularLocation>
</comment>
<comment type="similarity">
    <text evidence="2">Belongs to the EMC6 family.</text>
</comment>
<dbReference type="GO" id="GO:0034975">
    <property type="term" value="P:protein folding in endoplasmic reticulum"/>
    <property type="evidence" value="ECO:0007669"/>
    <property type="project" value="TreeGrafter"/>
</dbReference>
<evidence type="ECO:0000256" key="7">
    <source>
        <dbReference type="ARBA" id="ARBA00023136"/>
    </source>
</evidence>
<sequence>MDKPTLQYVHDFTSLIFGISAGILQLESLNGFLFLFISFTLVSSLFTISHCQLQPSRYFESPLKSLYVDDLARYLTAFLMSWTLAYALVQS</sequence>
<dbReference type="GO" id="GO:0072546">
    <property type="term" value="C:EMC complex"/>
    <property type="evidence" value="ECO:0007669"/>
    <property type="project" value="InterPro"/>
</dbReference>
<accession>A0A0H5C2U6</accession>
<dbReference type="PANTHER" id="PTHR20994">
    <property type="entry name" value="ER MEMBRANE PROTEIN COMPLEX SUBUNIT 6"/>
    <property type="match status" value="1"/>
</dbReference>
<dbReference type="InterPro" id="IPR029008">
    <property type="entry name" value="EMC6-like"/>
</dbReference>
<dbReference type="InterPro" id="IPR008504">
    <property type="entry name" value="Emc6"/>
</dbReference>
<gene>
    <name evidence="8" type="primary">EMC6</name>
    <name evidence="8" type="ORF">BN1211_2167</name>
</gene>
<protein>
    <recommendedName>
        <fullName evidence="3">ER membrane protein complex subunit 6</fullName>
    </recommendedName>
</protein>
<keyword evidence="4" id="KW-0812">Transmembrane</keyword>
<reference evidence="9" key="1">
    <citation type="journal article" date="2015" name="J. Biotechnol.">
        <title>The structure of the Cyberlindnera jadinii genome and its relation to Candida utilis analyzed by the occurrence of single nucleotide polymorphisms.</title>
        <authorList>
            <person name="Rupp O."/>
            <person name="Brinkrolf K."/>
            <person name="Buerth C."/>
            <person name="Kunigo M."/>
            <person name="Schneider J."/>
            <person name="Jaenicke S."/>
            <person name="Goesmann A."/>
            <person name="Puehler A."/>
            <person name="Jaeger K.-E."/>
            <person name="Ernst J.F."/>
        </authorList>
    </citation>
    <scope>NUCLEOTIDE SEQUENCE [LARGE SCALE GENOMIC DNA]</scope>
    <source>
        <strain evidence="9">ATCC 18201 / CBS 1600 / BCRC 20928 / JCM 3617 / NBRC 0987 / NRRL Y-1542</strain>
    </source>
</reference>
<dbReference type="PANTHER" id="PTHR20994:SF0">
    <property type="entry name" value="ER MEMBRANE PROTEIN COMPLEX SUBUNIT 6"/>
    <property type="match status" value="1"/>
</dbReference>
<evidence type="ECO:0000313" key="8">
    <source>
        <dbReference type="EMBL" id="CEP21942.1"/>
    </source>
</evidence>
<name>A0A0H5C2U6_CYBJN</name>
<dbReference type="GO" id="GO:0000045">
    <property type="term" value="P:autophagosome assembly"/>
    <property type="evidence" value="ECO:0007669"/>
    <property type="project" value="TreeGrafter"/>
</dbReference>
<evidence type="ECO:0000256" key="4">
    <source>
        <dbReference type="ARBA" id="ARBA00022692"/>
    </source>
</evidence>
<keyword evidence="7" id="KW-0472">Membrane</keyword>
<evidence type="ECO:0000256" key="3">
    <source>
        <dbReference type="ARBA" id="ARBA00020827"/>
    </source>
</evidence>
<evidence type="ECO:0000256" key="2">
    <source>
        <dbReference type="ARBA" id="ARBA00009436"/>
    </source>
</evidence>
<proteinExistence type="inferred from homology"/>
<dbReference type="Proteomes" id="UP000038830">
    <property type="component" value="Unassembled WGS sequence"/>
</dbReference>
<dbReference type="Pfam" id="PF07019">
    <property type="entry name" value="EMC6"/>
    <property type="match status" value="1"/>
</dbReference>
<evidence type="ECO:0000256" key="6">
    <source>
        <dbReference type="ARBA" id="ARBA00022989"/>
    </source>
</evidence>
<evidence type="ECO:0000256" key="1">
    <source>
        <dbReference type="ARBA" id="ARBA00004477"/>
    </source>
</evidence>
<dbReference type="AlphaFoldDB" id="A0A0H5C2U6"/>
<dbReference type="EMBL" id="CDQK01000002">
    <property type="protein sequence ID" value="CEP21942.1"/>
    <property type="molecule type" value="Genomic_DNA"/>
</dbReference>
<keyword evidence="5" id="KW-0256">Endoplasmic reticulum</keyword>
<keyword evidence="6" id="KW-1133">Transmembrane helix</keyword>
<evidence type="ECO:0000256" key="5">
    <source>
        <dbReference type="ARBA" id="ARBA00022824"/>
    </source>
</evidence>
<organism evidence="8 9">
    <name type="scientific">Cyberlindnera jadinii (strain ATCC 18201 / CBS 1600 / BCRC 20928 / JCM 3617 / NBRC 0987 / NRRL Y-1542)</name>
    <name type="common">Torula yeast</name>
    <name type="synonym">Candida utilis</name>
    <dbReference type="NCBI Taxonomy" id="983966"/>
    <lineage>
        <taxon>Eukaryota</taxon>
        <taxon>Fungi</taxon>
        <taxon>Dikarya</taxon>
        <taxon>Ascomycota</taxon>
        <taxon>Saccharomycotina</taxon>
        <taxon>Saccharomycetes</taxon>
        <taxon>Phaffomycetales</taxon>
        <taxon>Phaffomycetaceae</taxon>
        <taxon>Cyberlindnera</taxon>
    </lineage>
</organism>